<organism evidence="2 3">
    <name type="scientific">Streptomyces dysideae</name>
    <dbReference type="NCBI Taxonomy" id="909626"/>
    <lineage>
        <taxon>Bacteria</taxon>
        <taxon>Bacillati</taxon>
        <taxon>Actinomycetota</taxon>
        <taxon>Actinomycetes</taxon>
        <taxon>Kitasatosporales</taxon>
        <taxon>Streptomycetaceae</taxon>
        <taxon>Streptomyces</taxon>
    </lineage>
</organism>
<dbReference type="AlphaFoldDB" id="A0A101UR42"/>
<proteinExistence type="predicted"/>
<reference evidence="2 3" key="1">
    <citation type="submission" date="2015-10" db="EMBL/GenBank/DDBJ databases">
        <title>Draft genome sequence of Streptomyces sp. RV15, isolated from a marine sponge.</title>
        <authorList>
            <person name="Ruckert C."/>
            <person name="Abdelmohsen U.R."/>
            <person name="Winkler A."/>
            <person name="Hentschel U."/>
            <person name="Kalinowski J."/>
            <person name="Kampfer P."/>
            <person name="Glaeser S."/>
        </authorList>
    </citation>
    <scope>NUCLEOTIDE SEQUENCE [LARGE SCALE GENOMIC DNA]</scope>
    <source>
        <strain evidence="2 3">RV15</strain>
    </source>
</reference>
<evidence type="ECO:0000256" key="1">
    <source>
        <dbReference type="SAM" id="Phobius"/>
    </source>
</evidence>
<sequence length="148" mass="15816">MFLAIGVTALLGAGVTAGVLFCVAISLVPGFMTLPPNEYIDAHRLFGRYFDRVMPPLVVTTTVLVVVLACTTDSTGRRAALIAGAVCLLGVSVVSQSRNVPINRRVKRLTAVPDDWEDPRTAWRNWHALRTVFALLGLVLTAAGVVTG</sequence>
<dbReference type="EMBL" id="LMXB01000117">
    <property type="protein sequence ID" value="KUO15282.1"/>
    <property type="molecule type" value="Genomic_DNA"/>
</dbReference>
<dbReference type="Proteomes" id="UP000053260">
    <property type="component" value="Unassembled WGS sequence"/>
</dbReference>
<keyword evidence="1" id="KW-0472">Membrane</keyword>
<dbReference type="STRING" id="909626.AQJ91_42045"/>
<evidence type="ECO:0000313" key="2">
    <source>
        <dbReference type="EMBL" id="KUO15282.1"/>
    </source>
</evidence>
<dbReference type="InterPro" id="IPR013901">
    <property type="entry name" value="Anthrone_oxy"/>
</dbReference>
<comment type="caution">
    <text evidence="2">The sequence shown here is derived from an EMBL/GenBank/DDBJ whole genome shotgun (WGS) entry which is preliminary data.</text>
</comment>
<keyword evidence="1" id="KW-1133">Transmembrane helix</keyword>
<dbReference type="Pfam" id="PF08592">
    <property type="entry name" value="Anthrone_oxy"/>
    <property type="match status" value="1"/>
</dbReference>
<name>A0A101UR42_9ACTN</name>
<feature type="transmembrane region" description="Helical" evidence="1">
    <location>
        <begin position="7"/>
        <end position="33"/>
    </location>
</feature>
<protein>
    <recommendedName>
        <fullName evidence="4">DUF1772 domain-containing protein</fullName>
    </recommendedName>
</protein>
<evidence type="ECO:0000313" key="3">
    <source>
        <dbReference type="Proteomes" id="UP000053260"/>
    </source>
</evidence>
<gene>
    <name evidence="2" type="ORF">AQJ91_42045</name>
</gene>
<dbReference type="RefSeq" id="WP_067033412.1">
    <property type="nucleotide sequence ID" value="NZ_KQ949119.1"/>
</dbReference>
<keyword evidence="3" id="KW-1185">Reference proteome</keyword>
<accession>A0A101UR42</accession>
<evidence type="ECO:0008006" key="4">
    <source>
        <dbReference type="Google" id="ProtNLM"/>
    </source>
</evidence>
<feature type="transmembrane region" description="Helical" evidence="1">
    <location>
        <begin position="53"/>
        <end position="72"/>
    </location>
</feature>
<keyword evidence="1" id="KW-0812">Transmembrane</keyword>
<dbReference type="OrthoDB" id="3854156at2"/>
<feature type="transmembrane region" description="Helical" evidence="1">
    <location>
        <begin position="128"/>
        <end position="146"/>
    </location>
</feature>